<comment type="caution">
    <text evidence="1">The sequence shown here is derived from an EMBL/GenBank/DDBJ whole genome shotgun (WGS) entry which is preliminary data.</text>
</comment>
<evidence type="ECO:0000313" key="1">
    <source>
        <dbReference type="EMBL" id="GGZ08086.1"/>
    </source>
</evidence>
<dbReference type="EMBL" id="BMWW01000011">
    <property type="protein sequence ID" value="GGZ08086.1"/>
    <property type="molecule type" value="Genomic_DNA"/>
</dbReference>
<gene>
    <name evidence="1" type="ORF">GCM10007388_47030</name>
</gene>
<sequence length="182" mass="19307">MNVSLGPPIRARHLAAVVLALTAQLGTTDASAMSRMGSLEVRLQGDTPCFTITRKERWWNGVPMIHSVGVSAYVRGAPPTPVWHLRLFPNAIRLDRDTCLPYGHSPAGAGSTEAPRLVPWQIYAVGIGGRTDRPSDGTQGYSADFCLVPGEGGAMTVVNLSGESIQRGQTRCHAGSARSGAE</sequence>
<dbReference type="RefSeq" id="WP_189569312.1">
    <property type="nucleotide sequence ID" value="NZ_BMWW01000011.1"/>
</dbReference>
<reference evidence="1" key="2">
    <citation type="submission" date="2022-12" db="EMBL/GenBank/DDBJ databases">
        <authorList>
            <person name="Sun Q."/>
            <person name="Kim S."/>
        </authorList>
    </citation>
    <scope>NUCLEOTIDE SEQUENCE</scope>
    <source>
        <strain evidence="1">KCTC 12344</strain>
    </source>
</reference>
<evidence type="ECO:0000313" key="2">
    <source>
        <dbReference type="Proteomes" id="UP000619512"/>
    </source>
</evidence>
<dbReference type="Proteomes" id="UP000619512">
    <property type="component" value="Unassembled WGS sequence"/>
</dbReference>
<accession>A0AA87YBX6</accession>
<reference evidence="1" key="1">
    <citation type="journal article" date="2014" name="Int. J. Syst. Evol. Microbiol.">
        <title>Complete genome sequence of Corynebacterium casei LMG S-19264T (=DSM 44701T), isolated from a smear-ripened cheese.</title>
        <authorList>
            <consortium name="US DOE Joint Genome Institute (JGI-PGF)"/>
            <person name="Walter F."/>
            <person name="Albersmeier A."/>
            <person name="Kalinowski J."/>
            <person name="Ruckert C."/>
        </authorList>
    </citation>
    <scope>NUCLEOTIDE SEQUENCE</scope>
    <source>
        <strain evidence="1">KCTC 12344</strain>
    </source>
</reference>
<dbReference type="AlphaFoldDB" id="A0AA87YBX6"/>
<name>A0AA87YBX6_9BURK</name>
<proteinExistence type="predicted"/>
<organism evidence="1 2">
    <name type="scientific">Pseudoduganella plicata</name>
    <dbReference type="NCBI Taxonomy" id="321984"/>
    <lineage>
        <taxon>Bacteria</taxon>
        <taxon>Pseudomonadati</taxon>
        <taxon>Pseudomonadota</taxon>
        <taxon>Betaproteobacteria</taxon>
        <taxon>Burkholderiales</taxon>
        <taxon>Oxalobacteraceae</taxon>
        <taxon>Telluria group</taxon>
        <taxon>Pseudoduganella</taxon>
    </lineage>
</organism>
<protein>
    <submittedName>
        <fullName evidence="1">Uncharacterized protein</fullName>
    </submittedName>
</protein>